<evidence type="ECO:0000313" key="2">
    <source>
        <dbReference type="Proteomes" id="UP000225706"/>
    </source>
</evidence>
<reference evidence="2" key="1">
    <citation type="journal article" date="2017" name="bioRxiv">
        <title>Comparative analysis of the genomes of Stylophora pistillata and Acropora digitifera provides evidence for extensive differences between species of corals.</title>
        <authorList>
            <person name="Voolstra C.R."/>
            <person name="Li Y."/>
            <person name="Liew Y.J."/>
            <person name="Baumgarten S."/>
            <person name="Zoccola D."/>
            <person name="Flot J.-F."/>
            <person name="Tambutte S."/>
            <person name="Allemand D."/>
            <person name="Aranda M."/>
        </authorList>
    </citation>
    <scope>NUCLEOTIDE SEQUENCE [LARGE SCALE GENOMIC DNA]</scope>
</reference>
<dbReference type="Gene3D" id="3.90.70.10">
    <property type="entry name" value="Cysteine proteinases"/>
    <property type="match status" value="1"/>
</dbReference>
<protein>
    <submittedName>
        <fullName evidence="1">Protein GUCD1</fullName>
    </submittedName>
</protein>
<organism evidence="1 2">
    <name type="scientific">Stylophora pistillata</name>
    <name type="common">Smooth cauliflower coral</name>
    <dbReference type="NCBI Taxonomy" id="50429"/>
    <lineage>
        <taxon>Eukaryota</taxon>
        <taxon>Metazoa</taxon>
        <taxon>Cnidaria</taxon>
        <taxon>Anthozoa</taxon>
        <taxon>Hexacorallia</taxon>
        <taxon>Scleractinia</taxon>
        <taxon>Astrocoeniina</taxon>
        <taxon>Pocilloporidae</taxon>
        <taxon>Stylophora</taxon>
    </lineage>
</organism>
<comment type="caution">
    <text evidence="1">The sequence shown here is derived from an EMBL/GenBank/DDBJ whole genome shotgun (WGS) entry which is preliminary data.</text>
</comment>
<dbReference type="Pfam" id="PF09778">
    <property type="entry name" value="Guanylate_cyc_2"/>
    <property type="match status" value="1"/>
</dbReference>
<proteinExistence type="predicted"/>
<dbReference type="AlphaFoldDB" id="A0A2B4RKG7"/>
<dbReference type="OrthoDB" id="206796at2759"/>
<keyword evidence="2" id="KW-1185">Reference proteome</keyword>
<gene>
    <name evidence="1" type="primary">Gucd1</name>
    <name evidence="1" type="ORF">AWC38_SpisGene18392</name>
</gene>
<dbReference type="InterPro" id="IPR018616">
    <property type="entry name" value="GUCD1"/>
</dbReference>
<evidence type="ECO:0000313" key="1">
    <source>
        <dbReference type="EMBL" id="PFX17299.1"/>
    </source>
</evidence>
<dbReference type="EMBL" id="LSMT01000483">
    <property type="protein sequence ID" value="PFX17299.1"/>
    <property type="molecule type" value="Genomic_DNA"/>
</dbReference>
<dbReference type="PANTHER" id="PTHR31400:SF1">
    <property type="entry name" value="PROTEIN GUCD1"/>
    <property type="match status" value="1"/>
</dbReference>
<dbReference type="Proteomes" id="UP000225706">
    <property type="component" value="Unassembled WGS sequence"/>
</dbReference>
<accession>A0A2B4RKG7</accession>
<dbReference type="PANTHER" id="PTHR31400">
    <property type="entry name" value="GUANYLYL CYCLASE DOMAIN CONTAINING PROTEIN 1 GUCD1"/>
    <property type="match status" value="1"/>
</dbReference>
<sequence>MPGYKISRQRKRKGTKFKIELPHVKQKTDWDCGLACSLMVLQKVLGNKFDNSEYEDICEKKNFGSSVWTIDIASIFTEYKIDYVFCTKTLGVDPSYGQNSFYEGTFTLDETRVNRLFTLVPQLGLKVEKRSVSLEEIISRLLKGYIAIVLVNSNVLICHWCEIFSPNKLRMLTSCICASNQSDYCGHYIVLCGFDADKRCVYYKNPSFNEVLCCARYDMFESARCSYGTDEDIVFVKVEEPELLKETFINTTNKL</sequence>
<name>A0A2B4RKG7_STYPI</name>